<dbReference type="Pfam" id="PF22936">
    <property type="entry name" value="Pol_BBD"/>
    <property type="match status" value="1"/>
</dbReference>
<dbReference type="InterPro" id="IPR013103">
    <property type="entry name" value="RVT_2"/>
</dbReference>
<dbReference type="InterPro" id="IPR043502">
    <property type="entry name" value="DNA/RNA_pol_sf"/>
</dbReference>
<feature type="compositionally biased region" description="Low complexity" evidence="2">
    <location>
        <begin position="21"/>
        <end position="37"/>
    </location>
</feature>
<dbReference type="SUPFAM" id="SSF53098">
    <property type="entry name" value="Ribonuclease H-like"/>
    <property type="match status" value="1"/>
</dbReference>
<dbReference type="InterPro" id="IPR036397">
    <property type="entry name" value="RNaseH_sf"/>
</dbReference>
<reference evidence="4 5" key="1">
    <citation type="journal article" date="2018" name="PLoS Genet.">
        <title>Population sequencing reveals clonal diversity and ancestral inbreeding in the grapevine cultivar Chardonnay.</title>
        <authorList>
            <person name="Roach M.J."/>
            <person name="Johnson D.L."/>
            <person name="Bohlmann J."/>
            <person name="van Vuuren H.J."/>
            <person name="Jones S.J."/>
            <person name="Pretorius I.S."/>
            <person name="Schmidt S.A."/>
            <person name="Borneman A.R."/>
        </authorList>
    </citation>
    <scope>NUCLEOTIDE SEQUENCE [LARGE SCALE GENOMIC DNA]</scope>
    <source>
        <strain evidence="5">cv. Chardonnay</strain>
        <tissue evidence="4">Leaf</tissue>
    </source>
</reference>
<gene>
    <name evidence="4" type="primary">RE1_2235</name>
    <name evidence="4" type="ORF">CK203_099967</name>
</gene>
<dbReference type="InterPro" id="IPR001584">
    <property type="entry name" value="Integrase_cat-core"/>
</dbReference>
<feature type="compositionally biased region" description="Polar residues" evidence="2">
    <location>
        <begin position="43"/>
        <end position="56"/>
    </location>
</feature>
<dbReference type="GO" id="GO:0004190">
    <property type="term" value="F:aspartic-type endopeptidase activity"/>
    <property type="evidence" value="ECO:0007669"/>
    <property type="project" value="UniProtKB-KW"/>
</dbReference>
<dbReference type="InterPro" id="IPR054722">
    <property type="entry name" value="PolX-like_BBD"/>
</dbReference>
<dbReference type="InterPro" id="IPR057670">
    <property type="entry name" value="SH3_retrovirus"/>
</dbReference>
<keyword evidence="1" id="KW-0064">Aspartyl protease</keyword>
<dbReference type="EMBL" id="QGNW01002207">
    <property type="protein sequence ID" value="RVW23101.1"/>
    <property type="molecule type" value="Genomic_DNA"/>
</dbReference>
<evidence type="ECO:0000256" key="1">
    <source>
        <dbReference type="ARBA" id="ARBA00022750"/>
    </source>
</evidence>
<comment type="caution">
    <text evidence="4">The sequence shown here is derived from an EMBL/GenBank/DDBJ whole genome shotgun (WGS) entry which is preliminary data.</text>
</comment>
<feature type="domain" description="Integrase catalytic" evidence="3">
    <location>
        <begin position="302"/>
        <end position="416"/>
    </location>
</feature>
<keyword evidence="1" id="KW-0645">Protease</keyword>
<dbReference type="InterPro" id="IPR025724">
    <property type="entry name" value="GAG-pre-integrase_dom"/>
</dbReference>
<dbReference type="CDD" id="cd09272">
    <property type="entry name" value="RNase_HI_RT_Ty1"/>
    <property type="match status" value="1"/>
</dbReference>
<protein>
    <submittedName>
        <fullName evidence="4">Retrovirus-related Pol polyprotein from transposon RE1</fullName>
    </submittedName>
</protein>
<feature type="region of interest" description="Disordered" evidence="2">
    <location>
        <begin position="1"/>
        <end position="56"/>
    </location>
</feature>
<feature type="compositionally biased region" description="Polar residues" evidence="2">
    <location>
        <begin position="1"/>
        <end position="20"/>
    </location>
</feature>
<evidence type="ECO:0000256" key="2">
    <source>
        <dbReference type="SAM" id="MobiDB-lite"/>
    </source>
</evidence>
<dbReference type="PROSITE" id="PS50994">
    <property type="entry name" value="INTEGRASE"/>
    <property type="match status" value="1"/>
</dbReference>
<dbReference type="Pfam" id="PF07727">
    <property type="entry name" value="RVT_2"/>
    <property type="match status" value="2"/>
</dbReference>
<dbReference type="Pfam" id="PF13976">
    <property type="entry name" value="gag_pre-integrs"/>
    <property type="match status" value="1"/>
</dbReference>
<proteinExistence type="predicted"/>
<evidence type="ECO:0000313" key="5">
    <source>
        <dbReference type="Proteomes" id="UP000288805"/>
    </source>
</evidence>
<name>A0A438CIR2_VITVI</name>
<evidence type="ECO:0000313" key="4">
    <source>
        <dbReference type="EMBL" id="RVW23101.1"/>
    </source>
</evidence>
<dbReference type="Pfam" id="PF25597">
    <property type="entry name" value="SH3_retrovirus"/>
    <property type="match status" value="1"/>
</dbReference>
<dbReference type="SUPFAM" id="SSF56672">
    <property type="entry name" value="DNA/RNA polymerases"/>
    <property type="match status" value="1"/>
</dbReference>
<dbReference type="GO" id="GO:0003676">
    <property type="term" value="F:nucleic acid binding"/>
    <property type="evidence" value="ECO:0007669"/>
    <property type="project" value="InterPro"/>
</dbReference>
<dbReference type="AlphaFoldDB" id="A0A438CIR2"/>
<dbReference type="Gene3D" id="3.30.420.10">
    <property type="entry name" value="Ribonuclease H-like superfamily/Ribonuclease H"/>
    <property type="match status" value="1"/>
</dbReference>
<organism evidence="4 5">
    <name type="scientific">Vitis vinifera</name>
    <name type="common">Grape</name>
    <dbReference type="NCBI Taxonomy" id="29760"/>
    <lineage>
        <taxon>Eukaryota</taxon>
        <taxon>Viridiplantae</taxon>
        <taxon>Streptophyta</taxon>
        <taxon>Embryophyta</taxon>
        <taxon>Tracheophyta</taxon>
        <taxon>Spermatophyta</taxon>
        <taxon>Magnoliopsida</taxon>
        <taxon>eudicotyledons</taxon>
        <taxon>Gunneridae</taxon>
        <taxon>Pentapetalae</taxon>
        <taxon>rosids</taxon>
        <taxon>Vitales</taxon>
        <taxon>Vitaceae</taxon>
        <taxon>Viteae</taxon>
        <taxon>Vitis</taxon>
    </lineage>
</organism>
<evidence type="ECO:0000259" key="3">
    <source>
        <dbReference type="PROSITE" id="PS50994"/>
    </source>
</evidence>
<keyword evidence="1" id="KW-0378">Hydrolase</keyword>
<dbReference type="InterPro" id="IPR012337">
    <property type="entry name" value="RNaseH-like_sf"/>
</dbReference>
<dbReference type="PANTHER" id="PTHR11439">
    <property type="entry name" value="GAG-POL-RELATED RETROTRANSPOSON"/>
    <property type="match status" value="1"/>
</dbReference>
<dbReference type="PANTHER" id="PTHR11439:SF455">
    <property type="entry name" value="RLK (RECEPTOR-LIKE PROTEIN KINASE) 8, PUTATIVE-RELATED"/>
    <property type="match status" value="1"/>
</dbReference>
<dbReference type="GO" id="GO:0015074">
    <property type="term" value="P:DNA integration"/>
    <property type="evidence" value="ECO:0007669"/>
    <property type="project" value="InterPro"/>
</dbReference>
<accession>A0A438CIR2</accession>
<sequence>MFQQQNNRKKTYNSNFRPNTGQNSGNGQFSGGNNQNFKPKNFATGQTINNSGNTSGTSKPQCQICSKFGHTALQCWYRFNSDYQPKDSKHSTSNNPQAMTATSATIGDTSWFLDTGATHYLTSDLNNLTIHNPFTRSDKVIVGDGKGLSIANIGKFSLASSNGSLVFNDVLHVPSITTNLVSVQRFCSDNGTFIEFHPSHFVVKDQKTRLALLQGKIEKGLYKFPAAPRVVGHPLAFYSTSSTSNAGSLRLWHNRLGHPSVDVVSKILSLCKIPLKHDNNKVCESCQLAKSHRLPFEISTSKAIKPFGLIHVDLWGAAPIVSVNGARYFLLLIDDFSRFSWLYLLETKDEALLMFQHFQAMVERQFDTKIQCVQSDGGQNRRVERKNHHVVEVGLSLLIQVGMPPKYCAKHKGFLCLDMASSRIYASRHVIFDETQFPFLTKSLSSQPVSSSNSSLTLLDSGILSISPPSTRNPHHPPPHFSSLIIVPTNSVPSLPPSSPTLPQFSIPASTLDPPSLPKRTIVTHSQNATRKTEYDALLTNSTWTLVPKPVNKCIIGCKWIYKLKLKVDSSVDHFKARLVAKGFNQTYGIDYFETFCPVVKPTTIGIVLSLAISHGWLVKQLDVSNAFLNGELEEEVYMVQPPSFVDHSKPGFVCKLHKALYGTDVIIILIYVDDIIVTGSNTMLVHQVVSSLHSQFALKDLGILNYFLGVEVCWQGYSLHLSQTKYIQDLLTHVGFVDCKAIATPMTASHTLSASKGSLLADPSQYHSIVGALQYCTITRPDISFSVNKLCQFMQSPTDLHWQAVKQLLRYLKGTTSFGLFFHSASDLQHTAYNDVDWVGCPDDRRSTSGHCIFFCSNLVSWSSSKQKVMSCSSTEVEYRALANAAFEL</sequence>
<dbReference type="Proteomes" id="UP000288805">
    <property type="component" value="Unassembled WGS sequence"/>
</dbReference>